<dbReference type="PROSITE" id="PS01237">
    <property type="entry name" value="UPF0028"/>
    <property type="match status" value="1"/>
</dbReference>
<keyword evidence="3 5" id="KW-0442">Lipid degradation</keyword>
<evidence type="ECO:0000256" key="3">
    <source>
        <dbReference type="ARBA" id="ARBA00022963"/>
    </source>
</evidence>
<dbReference type="Pfam" id="PF01734">
    <property type="entry name" value="Patatin"/>
    <property type="match status" value="1"/>
</dbReference>
<keyword evidence="4 5" id="KW-0443">Lipid metabolism</keyword>
<dbReference type="PROSITE" id="PS51635">
    <property type="entry name" value="PNPLA"/>
    <property type="match status" value="1"/>
</dbReference>
<dbReference type="PANTHER" id="PTHR14226">
    <property type="entry name" value="NEUROPATHY TARGET ESTERASE/SWISS CHEESE D.MELANOGASTER"/>
    <property type="match status" value="1"/>
</dbReference>
<dbReference type="PANTHER" id="PTHR14226:SF76">
    <property type="entry name" value="NTE FAMILY PROTEIN RSSA"/>
    <property type="match status" value="1"/>
</dbReference>
<feature type="compositionally biased region" description="Basic and acidic residues" evidence="6">
    <location>
        <begin position="196"/>
        <end position="206"/>
    </location>
</feature>
<dbReference type="EMBL" id="PQWO01000020">
    <property type="protein sequence ID" value="PZD71217.1"/>
    <property type="molecule type" value="Genomic_DNA"/>
</dbReference>
<dbReference type="GO" id="GO:0004622">
    <property type="term" value="F:phosphatidylcholine lysophospholipase activity"/>
    <property type="evidence" value="ECO:0007669"/>
    <property type="project" value="InterPro"/>
</dbReference>
<protein>
    <submittedName>
        <fullName evidence="8">Putative NTE family protein</fullName>
    </submittedName>
</protein>
<feature type="active site" description="Nucleophile" evidence="5">
    <location>
        <position position="40"/>
    </location>
</feature>
<dbReference type="RefSeq" id="WP_110988289.1">
    <property type="nucleotide sequence ID" value="NZ_CAWNWM010000020.1"/>
</dbReference>
<comment type="caution">
    <text evidence="5">Lacks conserved residue(s) required for the propagation of feature annotation.</text>
</comment>
<feature type="short sequence motif" description="DGA/G" evidence="5">
    <location>
        <begin position="154"/>
        <end position="156"/>
    </location>
</feature>
<evidence type="ECO:0000313" key="8">
    <source>
        <dbReference type="EMBL" id="PZD71217.1"/>
    </source>
</evidence>
<dbReference type="GO" id="GO:0016042">
    <property type="term" value="P:lipid catabolic process"/>
    <property type="evidence" value="ECO:0007669"/>
    <property type="project" value="UniProtKB-UniRule"/>
</dbReference>
<comment type="caution">
    <text evidence="8">The sequence shown here is derived from an EMBL/GenBank/DDBJ whole genome shotgun (WGS) entry which is preliminary data.</text>
</comment>
<feature type="short sequence motif" description="GXSXG" evidence="5">
    <location>
        <begin position="38"/>
        <end position="42"/>
    </location>
</feature>
<dbReference type="OrthoDB" id="9770965at2"/>
<feature type="domain" description="PNPLA" evidence="7">
    <location>
        <begin position="7"/>
        <end position="167"/>
    </location>
</feature>
<evidence type="ECO:0000259" key="7">
    <source>
        <dbReference type="PROSITE" id="PS51635"/>
    </source>
</evidence>
<evidence type="ECO:0000256" key="4">
    <source>
        <dbReference type="ARBA" id="ARBA00023098"/>
    </source>
</evidence>
<evidence type="ECO:0000256" key="1">
    <source>
        <dbReference type="ARBA" id="ARBA00006636"/>
    </source>
</evidence>
<dbReference type="SUPFAM" id="SSF52151">
    <property type="entry name" value="FabD/lysophospholipase-like"/>
    <property type="match status" value="1"/>
</dbReference>
<comment type="similarity">
    <text evidence="1">Belongs to the NTE family.</text>
</comment>
<proteinExistence type="inferred from homology"/>
<sequence>MPQTVGLALGSGGARGWAHIGVLRALEEADIKIDYVAGTSIGAVVGAFYAIGELDALEEFVYPLDWKKIVSFLDVVFPRQGLLDGDKVYSLLAEHLRERQMEDTLTPFCCVSTNLTTRQAVCLDSGSMVDAVRASLSIPGIFTPAQREGSYLVDGGLVNPIPIDVVRNMGAEVVIAVDLNNSLSHSEAEQNPDVISESKPDQEEYQPRQGQTEMFASVERAYRTVQGTVQDKIDQWMPSDDPSPNIFDVIGNSINVIEQGLARSNMDLHPPDILIEVDLQQIGIFDFHQATPAVKAGYAQMKGQLEELQQLLS</sequence>
<dbReference type="Proteomes" id="UP000248857">
    <property type="component" value="Unassembled WGS sequence"/>
</dbReference>
<dbReference type="InterPro" id="IPR002641">
    <property type="entry name" value="PNPLA_dom"/>
</dbReference>
<evidence type="ECO:0000313" key="9">
    <source>
        <dbReference type="Proteomes" id="UP000248857"/>
    </source>
</evidence>
<reference evidence="8 9" key="1">
    <citation type="journal article" date="2018" name="Sci. Rep.">
        <title>A novel species of the marine cyanobacterium Acaryochloris with a unique pigment content and lifestyle.</title>
        <authorList>
            <person name="Partensky F."/>
            <person name="Six C."/>
            <person name="Ratin M."/>
            <person name="Garczarek L."/>
            <person name="Vaulot D."/>
            <person name="Probert I."/>
            <person name="Calteau A."/>
            <person name="Gourvil P."/>
            <person name="Marie D."/>
            <person name="Grebert T."/>
            <person name="Bouchier C."/>
            <person name="Le Panse S."/>
            <person name="Gachenot M."/>
            <person name="Rodriguez F."/>
            <person name="Garrido J.L."/>
        </authorList>
    </citation>
    <scope>NUCLEOTIDE SEQUENCE [LARGE SCALE GENOMIC DNA]</scope>
    <source>
        <strain evidence="8 9">RCC1774</strain>
    </source>
</reference>
<name>A0A2W1JQM8_9CYAN</name>
<organism evidence="8 9">
    <name type="scientific">Acaryochloris thomasi RCC1774</name>
    <dbReference type="NCBI Taxonomy" id="1764569"/>
    <lineage>
        <taxon>Bacteria</taxon>
        <taxon>Bacillati</taxon>
        <taxon>Cyanobacteriota</taxon>
        <taxon>Cyanophyceae</taxon>
        <taxon>Acaryochloridales</taxon>
        <taxon>Acaryochloridaceae</taxon>
        <taxon>Acaryochloris</taxon>
        <taxon>Acaryochloris thomasi</taxon>
    </lineage>
</organism>
<dbReference type="InterPro" id="IPR001423">
    <property type="entry name" value="LysoPLipase_patatin_CS"/>
</dbReference>
<dbReference type="Gene3D" id="3.40.1090.10">
    <property type="entry name" value="Cytosolic phospholipase A2 catalytic domain"/>
    <property type="match status" value="2"/>
</dbReference>
<keyword evidence="9" id="KW-1185">Reference proteome</keyword>
<evidence type="ECO:0000256" key="5">
    <source>
        <dbReference type="PROSITE-ProRule" id="PRU01161"/>
    </source>
</evidence>
<dbReference type="GO" id="GO:0046470">
    <property type="term" value="P:phosphatidylcholine metabolic process"/>
    <property type="evidence" value="ECO:0007669"/>
    <property type="project" value="InterPro"/>
</dbReference>
<dbReference type="InterPro" id="IPR016035">
    <property type="entry name" value="Acyl_Trfase/lysoPLipase"/>
</dbReference>
<dbReference type="InterPro" id="IPR050301">
    <property type="entry name" value="NTE"/>
</dbReference>
<gene>
    <name evidence="8" type="ORF">C1752_07493</name>
</gene>
<keyword evidence="2 5" id="KW-0378">Hydrolase</keyword>
<evidence type="ECO:0000256" key="6">
    <source>
        <dbReference type="SAM" id="MobiDB-lite"/>
    </source>
</evidence>
<evidence type="ECO:0000256" key="2">
    <source>
        <dbReference type="ARBA" id="ARBA00022801"/>
    </source>
</evidence>
<dbReference type="AlphaFoldDB" id="A0A2W1JQM8"/>
<feature type="active site" description="Proton acceptor" evidence="5">
    <location>
        <position position="154"/>
    </location>
</feature>
<feature type="region of interest" description="Disordered" evidence="6">
    <location>
        <begin position="185"/>
        <end position="208"/>
    </location>
</feature>
<accession>A0A2W1JQM8</accession>